<dbReference type="SUPFAM" id="SSF52096">
    <property type="entry name" value="ClpP/crotonase"/>
    <property type="match status" value="2"/>
</dbReference>
<dbReference type="Pfam" id="PF01343">
    <property type="entry name" value="Peptidase_S49"/>
    <property type="match status" value="2"/>
</dbReference>
<accession>A0A0A2EV96</accession>
<comment type="similarity">
    <text evidence="2">Belongs to the peptidase S49 family.</text>
</comment>
<dbReference type="Proteomes" id="UP000030125">
    <property type="component" value="Unassembled WGS sequence"/>
</dbReference>
<evidence type="ECO:0000259" key="8">
    <source>
        <dbReference type="Pfam" id="PF01343"/>
    </source>
</evidence>
<comment type="caution">
    <text evidence="9">The sequence shown here is derived from an EMBL/GenBank/DDBJ whole genome shotgun (WGS) entry which is preliminary data.</text>
</comment>
<dbReference type="EMBL" id="JQJD01000007">
    <property type="protein sequence ID" value="KGN82833.1"/>
    <property type="molecule type" value="Genomic_DNA"/>
</dbReference>
<dbReference type="NCBIfam" id="TIGR00705">
    <property type="entry name" value="SppA_67K"/>
    <property type="match status" value="1"/>
</dbReference>
<comment type="subcellular location">
    <subcellularLocation>
        <location evidence="1">Membrane</location>
    </subcellularLocation>
</comment>
<dbReference type="PANTHER" id="PTHR33209:SF1">
    <property type="entry name" value="PEPTIDASE S49 DOMAIN-CONTAINING PROTEIN"/>
    <property type="match status" value="1"/>
</dbReference>
<dbReference type="InterPro" id="IPR002142">
    <property type="entry name" value="Peptidase_S49"/>
</dbReference>
<keyword evidence="10" id="KW-1185">Reference proteome</keyword>
<keyword evidence="5" id="KW-0720">Serine protease</keyword>
<evidence type="ECO:0000256" key="7">
    <source>
        <dbReference type="PIRSR" id="PIRSR001217-1"/>
    </source>
</evidence>
<keyword evidence="3" id="KW-0645">Protease</keyword>
<evidence type="ECO:0000256" key="3">
    <source>
        <dbReference type="ARBA" id="ARBA00022670"/>
    </source>
</evidence>
<protein>
    <recommendedName>
        <fullName evidence="8">Peptidase S49 domain-containing protein</fullName>
    </recommendedName>
</protein>
<dbReference type="NCBIfam" id="TIGR00706">
    <property type="entry name" value="SppA_dom"/>
    <property type="match status" value="1"/>
</dbReference>
<evidence type="ECO:0000313" key="10">
    <source>
        <dbReference type="Proteomes" id="UP000030125"/>
    </source>
</evidence>
<dbReference type="AlphaFoldDB" id="A0A0A2EV96"/>
<reference evidence="9 10" key="1">
    <citation type="submission" date="2014-08" db="EMBL/GenBank/DDBJ databases">
        <title>Porphyromonas cangingivalis strain:COT-109_OH1386 Genome sequencing.</title>
        <authorList>
            <person name="Wallis C."/>
            <person name="Deusch O."/>
            <person name="O'Flynn C."/>
            <person name="Davis I."/>
            <person name="Jospin G."/>
            <person name="Darling A.E."/>
            <person name="Coil D.A."/>
            <person name="Alexiev A."/>
            <person name="Horsfall A."/>
            <person name="Kirkwood N."/>
            <person name="Harris S."/>
            <person name="Eisen J.A."/>
        </authorList>
    </citation>
    <scope>NUCLEOTIDE SEQUENCE [LARGE SCALE GENOMIC DNA]</scope>
    <source>
        <strain evidence="10">COT-109 OH1386</strain>
    </source>
</reference>
<evidence type="ECO:0000256" key="4">
    <source>
        <dbReference type="ARBA" id="ARBA00022801"/>
    </source>
</evidence>
<dbReference type="Gene3D" id="3.90.226.10">
    <property type="entry name" value="2-enoyl-CoA Hydratase, Chain A, domain 1"/>
    <property type="match status" value="2"/>
</dbReference>
<dbReference type="GO" id="GO:0008236">
    <property type="term" value="F:serine-type peptidase activity"/>
    <property type="evidence" value="ECO:0007669"/>
    <property type="project" value="UniProtKB-KW"/>
</dbReference>
<dbReference type="GO" id="GO:0006465">
    <property type="term" value="P:signal peptide processing"/>
    <property type="evidence" value="ECO:0007669"/>
    <property type="project" value="InterPro"/>
</dbReference>
<evidence type="ECO:0000256" key="1">
    <source>
        <dbReference type="ARBA" id="ARBA00004370"/>
    </source>
</evidence>
<feature type="domain" description="Peptidase S49" evidence="8">
    <location>
        <begin position="390"/>
        <end position="541"/>
    </location>
</feature>
<dbReference type="eggNOG" id="COG0616">
    <property type="taxonomic scope" value="Bacteria"/>
</dbReference>
<dbReference type="InterPro" id="IPR047272">
    <property type="entry name" value="S49_SppA_C"/>
</dbReference>
<organism evidence="9 10">
    <name type="scientific">Porphyromonas cangingivalis</name>
    <dbReference type="NCBI Taxonomy" id="36874"/>
    <lineage>
        <taxon>Bacteria</taxon>
        <taxon>Pseudomonadati</taxon>
        <taxon>Bacteroidota</taxon>
        <taxon>Bacteroidia</taxon>
        <taxon>Bacteroidales</taxon>
        <taxon>Porphyromonadaceae</taxon>
        <taxon>Porphyromonas</taxon>
    </lineage>
</organism>
<name>A0A0A2EV96_PORCN</name>
<dbReference type="InterPro" id="IPR047217">
    <property type="entry name" value="S49_SppA_67K_type_N"/>
</dbReference>
<dbReference type="PANTHER" id="PTHR33209">
    <property type="entry name" value="PROTEASE 4"/>
    <property type="match status" value="1"/>
</dbReference>
<dbReference type="STRING" id="36874.HQ34_05920"/>
<gene>
    <name evidence="9" type="ORF">HQ35_01955</name>
</gene>
<feature type="active site" description="Nucleophile" evidence="7">
    <location>
        <position position="407"/>
    </location>
</feature>
<evidence type="ECO:0000256" key="2">
    <source>
        <dbReference type="ARBA" id="ARBA00008683"/>
    </source>
</evidence>
<proteinExistence type="inferred from homology"/>
<keyword evidence="6" id="KW-0472">Membrane</keyword>
<feature type="domain" description="Peptidase S49" evidence="8">
    <location>
        <begin position="137"/>
        <end position="277"/>
    </location>
</feature>
<keyword evidence="4" id="KW-0378">Hydrolase</keyword>
<dbReference type="Gene3D" id="6.20.330.10">
    <property type="match status" value="1"/>
</dbReference>
<sequence length="618" mass="68018">MKQFFKMLLASCLGVVVAGIIVLFVFFSMLGGLVSSVSDAFGSKDTATTKAKKISSGSVLMLDLSGMINDTKTGDFYSDLPFGKGDKKQKNFPLHEIIKAINIATEDPKIEAIVLKLERAGMGFATAQELREHLDNFRKSGKEIFAYAERYDYGNYYVSSVADKVYLNPYGMINISGLSSTTLFYSGILKKLGVEMQVFKVGTFKGAVEPYINSKLSDANKMQIQTYLNGLWSSTKADIAQSRNIHPDSIQAFADRGGLFNTPQEALRLQFVDSLLYGADFDEVIAQNLVGDREAEIDYLSVGDVLASSRKGIRKVGDVVVLFAEGAIVDKDIVDVPFPTMSEEATINRDLIKQLRDVADDESVKAVVLRVNSPGGDAFLSELIHHEVKRLKEKKPIVVSMGNYAASGGYYISCEASKIYADPYTLTGSIGIFGLFPNFTGLAQKLDLSYDTVKTAQLADFGTPYRPMTDKEKAVMQGYIEKGYDTFITRVADGRGMTKAQVDSVGQGRVWLGQKALEIGLVDELGDLTDAVTEAARLAGLSSDYSVGYNKKEVNWFEDLLGLSMVEIKSLVNFNFILSPEEQELRKHIERLRSRTGIMALPPYDLEAVTPDMGKVEY</sequence>
<dbReference type="GO" id="GO:0016020">
    <property type="term" value="C:membrane"/>
    <property type="evidence" value="ECO:0007669"/>
    <property type="project" value="UniProtKB-SubCell"/>
</dbReference>
<dbReference type="OrthoDB" id="9764363at2"/>
<dbReference type="InterPro" id="IPR004634">
    <property type="entry name" value="Pept_S49_pIV"/>
</dbReference>
<evidence type="ECO:0000313" key="9">
    <source>
        <dbReference type="EMBL" id="KGN82833.1"/>
    </source>
</evidence>
<dbReference type="InterPro" id="IPR029045">
    <property type="entry name" value="ClpP/crotonase-like_dom_sf"/>
</dbReference>
<dbReference type="RefSeq" id="WP_036850518.1">
    <property type="nucleotide sequence ID" value="NZ_JQJD01000007.1"/>
</dbReference>
<dbReference type="InterPro" id="IPR004635">
    <property type="entry name" value="Pept_S49_SppA"/>
</dbReference>
<dbReference type="PIRSF" id="PIRSF001217">
    <property type="entry name" value="Protease_4_SppA"/>
    <property type="match status" value="1"/>
</dbReference>
<dbReference type="CDD" id="cd07023">
    <property type="entry name" value="S49_Sppa_N_C"/>
    <property type="match status" value="1"/>
</dbReference>
<dbReference type="CDD" id="cd07018">
    <property type="entry name" value="S49_SppA_67K_type"/>
    <property type="match status" value="1"/>
</dbReference>
<evidence type="ECO:0000256" key="5">
    <source>
        <dbReference type="ARBA" id="ARBA00022825"/>
    </source>
</evidence>
<feature type="active site" description="Proton donor/acceptor" evidence="7">
    <location>
        <position position="205"/>
    </location>
</feature>
<evidence type="ECO:0000256" key="6">
    <source>
        <dbReference type="ARBA" id="ARBA00023136"/>
    </source>
</evidence>